<accession>A0A371PDI6</accession>
<keyword evidence="2" id="KW-1185">Reference proteome</keyword>
<reference evidence="1 2" key="1">
    <citation type="submission" date="2018-08" db="EMBL/GenBank/DDBJ databases">
        <title>Aeromicrobium sp. M2KJ-4, whole genome shotgun sequence.</title>
        <authorList>
            <person name="Tuo L."/>
        </authorList>
    </citation>
    <scope>NUCLEOTIDE SEQUENCE [LARGE SCALE GENOMIC DNA]</scope>
    <source>
        <strain evidence="1 2">M2KJ-4</strain>
    </source>
</reference>
<dbReference type="AlphaFoldDB" id="A0A371PDI6"/>
<dbReference type="InterPro" id="IPR029069">
    <property type="entry name" value="HotDog_dom_sf"/>
</dbReference>
<dbReference type="PANTHER" id="PTHR31793">
    <property type="entry name" value="4-HYDROXYBENZOYL-COA THIOESTERASE FAMILY MEMBER"/>
    <property type="match status" value="1"/>
</dbReference>
<dbReference type="Pfam" id="PF13279">
    <property type="entry name" value="4HBT_2"/>
    <property type="match status" value="1"/>
</dbReference>
<organism evidence="1 2">
    <name type="scientific">Aeromicrobium endophyticum</name>
    <dbReference type="NCBI Taxonomy" id="2292704"/>
    <lineage>
        <taxon>Bacteria</taxon>
        <taxon>Bacillati</taxon>
        <taxon>Actinomycetota</taxon>
        <taxon>Actinomycetes</taxon>
        <taxon>Propionibacteriales</taxon>
        <taxon>Nocardioidaceae</taxon>
        <taxon>Aeromicrobium</taxon>
    </lineage>
</organism>
<dbReference type="InterPro" id="IPR050563">
    <property type="entry name" value="4-hydroxybenzoyl-CoA_TE"/>
</dbReference>
<comment type="caution">
    <text evidence="1">The sequence shown here is derived from an EMBL/GenBank/DDBJ whole genome shotgun (WGS) entry which is preliminary data.</text>
</comment>
<proteinExistence type="predicted"/>
<dbReference type="Proteomes" id="UP000265581">
    <property type="component" value="Unassembled WGS sequence"/>
</dbReference>
<dbReference type="SUPFAM" id="SSF54637">
    <property type="entry name" value="Thioesterase/thiol ester dehydrase-isomerase"/>
    <property type="match status" value="1"/>
</dbReference>
<dbReference type="GO" id="GO:0047617">
    <property type="term" value="F:fatty acyl-CoA hydrolase activity"/>
    <property type="evidence" value="ECO:0007669"/>
    <property type="project" value="TreeGrafter"/>
</dbReference>
<protein>
    <submittedName>
        <fullName evidence="1">Thioesterase</fullName>
    </submittedName>
</protein>
<gene>
    <name evidence="1" type="ORF">DX116_03285</name>
</gene>
<sequence>MNIGRYLELGGKALWQRCQRELGMPEDYIERRGFSTFTAEHHLTYHSELLEGDDVSVRVRLVARSAKVLHAVCLIVDETNRRLACTMETTAVHMDMTERRPVDFPDDVAALIDAGLAADDRPWPAPLCGAMGVRRR</sequence>
<evidence type="ECO:0000313" key="2">
    <source>
        <dbReference type="Proteomes" id="UP000265581"/>
    </source>
</evidence>
<dbReference type="OrthoDB" id="9803287at2"/>
<dbReference type="PANTHER" id="PTHR31793:SF2">
    <property type="entry name" value="BLR1345 PROTEIN"/>
    <property type="match status" value="1"/>
</dbReference>
<dbReference type="Gene3D" id="3.10.129.10">
    <property type="entry name" value="Hotdog Thioesterase"/>
    <property type="match status" value="1"/>
</dbReference>
<name>A0A371PDI6_9ACTN</name>
<dbReference type="EMBL" id="QUBR01000001">
    <property type="protein sequence ID" value="REK73991.1"/>
    <property type="molecule type" value="Genomic_DNA"/>
</dbReference>
<dbReference type="CDD" id="cd00586">
    <property type="entry name" value="4HBT"/>
    <property type="match status" value="1"/>
</dbReference>
<evidence type="ECO:0000313" key="1">
    <source>
        <dbReference type="EMBL" id="REK73991.1"/>
    </source>
</evidence>